<evidence type="ECO:0000313" key="9">
    <source>
        <dbReference type="EMBL" id="GFH87241.1"/>
    </source>
</evidence>
<dbReference type="EMBL" id="BLLS01000081">
    <property type="protein sequence ID" value="GFH87241.1"/>
    <property type="molecule type" value="Genomic_DNA"/>
</dbReference>
<evidence type="ECO:0000256" key="6">
    <source>
        <dbReference type="ARBA" id="ARBA00020337"/>
    </source>
</evidence>
<dbReference type="GO" id="GO:0017057">
    <property type="term" value="F:6-phosphogluconolactonase activity"/>
    <property type="evidence" value="ECO:0007669"/>
    <property type="project" value="UniProtKB-UniRule"/>
</dbReference>
<comment type="pathway">
    <text evidence="3 7">Carbohydrate degradation; pentose phosphate pathway; D-ribulose 5-phosphate from D-glucose 6-phosphate (oxidative stage): step 2/3.</text>
</comment>
<comment type="caution">
    <text evidence="9">The sequence shown here is derived from an EMBL/GenBank/DDBJ whole genome shotgun (WGS) entry which is preliminary data.</text>
</comment>
<evidence type="ECO:0000256" key="1">
    <source>
        <dbReference type="ARBA" id="ARBA00000832"/>
    </source>
</evidence>
<evidence type="ECO:0000259" key="8">
    <source>
        <dbReference type="Pfam" id="PF01182"/>
    </source>
</evidence>
<dbReference type="UniPathway" id="UPA00115">
    <property type="reaction ID" value="UER00409"/>
</dbReference>
<dbReference type="InterPro" id="IPR037171">
    <property type="entry name" value="NagB/RpiA_transferase-like"/>
</dbReference>
<dbReference type="AlphaFoldDB" id="A0A7J0A5N4"/>
<dbReference type="InterPro" id="IPR005900">
    <property type="entry name" value="6-phosphogluconolactonase_DevB"/>
</dbReference>
<dbReference type="InterPro" id="IPR039104">
    <property type="entry name" value="6PGL"/>
</dbReference>
<dbReference type="CDD" id="cd01400">
    <property type="entry name" value="6PGL"/>
    <property type="match status" value="1"/>
</dbReference>
<dbReference type="OrthoDB" id="9810967at2"/>
<dbReference type="GO" id="GO:0005975">
    <property type="term" value="P:carbohydrate metabolic process"/>
    <property type="evidence" value="ECO:0007669"/>
    <property type="project" value="UniProtKB-UniRule"/>
</dbReference>
<accession>A0A7J0A5N4</accession>
<evidence type="ECO:0000256" key="3">
    <source>
        <dbReference type="ARBA" id="ARBA00004961"/>
    </source>
</evidence>
<organism evidence="9 10">
    <name type="scientific">Bacteroides acidifaciens</name>
    <dbReference type="NCBI Taxonomy" id="85831"/>
    <lineage>
        <taxon>Bacteria</taxon>
        <taxon>Pseudomonadati</taxon>
        <taxon>Bacteroidota</taxon>
        <taxon>Bacteroidia</taxon>
        <taxon>Bacteroidales</taxon>
        <taxon>Bacteroidaceae</taxon>
        <taxon>Bacteroides</taxon>
    </lineage>
</organism>
<name>A0A7J0A5N4_9BACE</name>
<dbReference type="GO" id="GO:0006098">
    <property type="term" value="P:pentose-phosphate shunt"/>
    <property type="evidence" value="ECO:0007669"/>
    <property type="project" value="UniProtKB-UniPathway"/>
</dbReference>
<proteinExistence type="inferred from homology"/>
<feature type="domain" description="Glucosamine/galactosamine-6-phosphate isomerase" evidence="8">
    <location>
        <begin position="15"/>
        <end position="221"/>
    </location>
</feature>
<dbReference type="EC" id="3.1.1.31" evidence="5 7"/>
<dbReference type="Pfam" id="PF01182">
    <property type="entry name" value="Glucosamine_iso"/>
    <property type="match status" value="1"/>
</dbReference>
<protein>
    <recommendedName>
        <fullName evidence="6 7">6-phosphogluconolactonase</fullName>
        <shortName evidence="7">6PGL</shortName>
        <ecNumber evidence="5 7">3.1.1.31</ecNumber>
    </recommendedName>
</protein>
<dbReference type="PANTHER" id="PTHR11054:SF0">
    <property type="entry name" value="6-PHOSPHOGLUCONOLACTONASE"/>
    <property type="match status" value="1"/>
</dbReference>
<dbReference type="NCBIfam" id="TIGR01198">
    <property type="entry name" value="pgl"/>
    <property type="match status" value="1"/>
</dbReference>
<dbReference type="PANTHER" id="PTHR11054">
    <property type="entry name" value="6-PHOSPHOGLUCONOLACTONASE"/>
    <property type="match status" value="1"/>
</dbReference>
<evidence type="ECO:0000256" key="7">
    <source>
        <dbReference type="RuleBase" id="RU365095"/>
    </source>
</evidence>
<comment type="function">
    <text evidence="2 7">Hydrolysis of 6-phosphogluconolactone to 6-phosphogluconate.</text>
</comment>
<dbReference type="InterPro" id="IPR006148">
    <property type="entry name" value="Glc/Gal-6P_isomerase"/>
</dbReference>
<dbReference type="RefSeq" id="WP_162222395.1">
    <property type="nucleotide sequence ID" value="NZ_BLLS01000081.1"/>
</dbReference>
<gene>
    <name evidence="9" type="primary">pgl_4</name>
    <name evidence="7" type="synonym">pgl</name>
    <name evidence="9" type="ORF">IMSAGC001_02666</name>
</gene>
<reference evidence="9 10" key="1">
    <citation type="journal article" date="2020" name="Microbiome">
        <title>Single-cell genomics of uncultured bacteria reveals dietary fiber responders in the mouse gut microbiota.</title>
        <authorList>
            <person name="Chijiiwa R."/>
            <person name="Hosokawa M."/>
            <person name="Kogawa M."/>
            <person name="Nishikawa Y."/>
            <person name="Ide K."/>
            <person name="Sakanashi C."/>
            <person name="Takahashi K."/>
            <person name="Takeyama H."/>
        </authorList>
    </citation>
    <scope>NUCLEOTIDE SEQUENCE [LARGE SCALE GENOMIC DNA]</scope>
    <source>
        <strain evidence="9">IMSAGC_001</strain>
    </source>
</reference>
<evidence type="ECO:0000256" key="4">
    <source>
        <dbReference type="ARBA" id="ARBA00010662"/>
    </source>
</evidence>
<keyword evidence="7 9" id="KW-0378">Hydrolase</keyword>
<evidence type="ECO:0000256" key="2">
    <source>
        <dbReference type="ARBA" id="ARBA00002681"/>
    </source>
</evidence>
<dbReference type="Proteomes" id="UP000491181">
    <property type="component" value="Unassembled WGS sequence"/>
</dbReference>
<evidence type="ECO:0000313" key="10">
    <source>
        <dbReference type="Proteomes" id="UP000491181"/>
    </source>
</evidence>
<comment type="catalytic activity">
    <reaction evidence="1 7">
        <text>6-phospho-D-glucono-1,5-lactone + H2O = 6-phospho-D-gluconate + H(+)</text>
        <dbReference type="Rhea" id="RHEA:12556"/>
        <dbReference type="ChEBI" id="CHEBI:15377"/>
        <dbReference type="ChEBI" id="CHEBI:15378"/>
        <dbReference type="ChEBI" id="CHEBI:57955"/>
        <dbReference type="ChEBI" id="CHEBI:58759"/>
        <dbReference type="EC" id="3.1.1.31"/>
    </reaction>
</comment>
<dbReference type="Gene3D" id="3.40.50.1360">
    <property type="match status" value="1"/>
</dbReference>
<sequence length="244" mass="27449">MRLEVFPSSIEASRELILRLVEIIKEEPGKVFNIAVSGGNTPALMFDLWANEYMDITPWNRMHIYWVDERCVPPADSDSNYGMMRNLLLGLAPIPYENVFRIRGEAKPLKEAVRYSELVKKQVPFKQGWPEFDIILLGAGDDGHTSSIFPGQEDLLTSNDIYVLSTHPRNGQKRIAMTGYPILNARHVIFLITGKSKADVVEEICNSGDTGPAAYIAHHAQNVELFMDKGAALYIDDLNKKDLN</sequence>
<comment type="similarity">
    <text evidence="4 7">Belongs to the glucosamine/galactosamine-6-phosphate isomerase family. 6-phosphogluconolactonase subfamily.</text>
</comment>
<evidence type="ECO:0000256" key="5">
    <source>
        <dbReference type="ARBA" id="ARBA00013198"/>
    </source>
</evidence>
<dbReference type="SUPFAM" id="SSF100950">
    <property type="entry name" value="NagB/RpiA/CoA transferase-like"/>
    <property type="match status" value="1"/>
</dbReference>